<organism evidence="1">
    <name type="scientific">Arundo donax</name>
    <name type="common">Giant reed</name>
    <name type="synonym">Donax arundinaceus</name>
    <dbReference type="NCBI Taxonomy" id="35708"/>
    <lineage>
        <taxon>Eukaryota</taxon>
        <taxon>Viridiplantae</taxon>
        <taxon>Streptophyta</taxon>
        <taxon>Embryophyta</taxon>
        <taxon>Tracheophyta</taxon>
        <taxon>Spermatophyta</taxon>
        <taxon>Magnoliopsida</taxon>
        <taxon>Liliopsida</taxon>
        <taxon>Poales</taxon>
        <taxon>Poaceae</taxon>
        <taxon>PACMAD clade</taxon>
        <taxon>Arundinoideae</taxon>
        <taxon>Arundineae</taxon>
        <taxon>Arundo</taxon>
    </lineage>
</organism>
<sequence>MVMGKRKKELEQQVDGGPSDLSLSAADLCAPRLAGPWAPSYYGRTTGYFHCIST</sequence>
<dbReference type="AlphaFoldDB" id="A0A0A9BUU3"/>
<evidence type="ECO:0000313" key="1">
    <source>
        <dbReference type="EMBL" id="JAD63022.1"/>
    </source>
</evidence>
<dbReference type="EMBL" id="GBRH01234873">
    <property type="protein sequence ID" value="JAD63022.1"/>
    <property type="molecule type" value="Transcribed_RNA"/>
</dbReference>
<protein>
    <submittedName>
        <fullName evidence="1">Uncharacterized protein</fullName>
    </submittedName>
</protein>
<accession>A0A0A9BUU3</accession>
<proteinExistence type="predicted"/>
<name>A0A0A9BUU3_ARUDO</name>
<reference evidence="1" key="1">
    <citation type="submission" date="2014-09" db="EMBL/GenBank/DDBJ databases">
        <authorList>
            <person name="Magalhaes I.L.F."/>
            <person name="Oliveira U."/>
            <person name="Santos F.R."/>
            <person name="Vidigal T.H.D.A."/>
            <person name="Brescovit A.D."/>
            <person name="Santos A.J."/>
        </authorList>
    </citation>
    <scope>NUCLEOTIDE SEQUENCE</scope>
    <source>
        <tissue evidence="1">Shoot tissue taken approximately 20 cm above the soil surface</tissue>
    </source>
</reference>
<reference evidence="1" key="2">
    <citation type="journal article" date="2015" name="Data Brief">
        <title>Shoot transcriptome of the giant reed, Arundo donax.</title>
        <authorList>
            <person name="Barrero R.A."/>
            <person name="Guerrero F.D."/>
            <person name="Moolhuijzen P."/>
            <person name="Goolsby J.A."/>
            <person name="Tidwell J."/>
            <person name="Bellgard S.E."/>
            <person name="Bellgard M.I."/>
        </authorList>
    </citation>
    <scope>NUCLEOTIDE SEQUENCE</scope>
    <source>
        <tissue evidence="1">Shoot tissue taken approximately 20 cm above the soil surface</tissue>
    </source>
</reference>